<feature type="chain" id="PRO_5013027338" evidence="1">
    <location>
        <begin position="19"/>
        <end position="242"/>
    </location>
</feature>
<dbReference type="AlphaFoldDB" id="A0A1X2GMD9"/>
<organism evidence="2 3">
    <name type="scientific">Hesseltinella vesiculosa</name>
    <dbReference type="NCBI Taxonomy" id="101127"/>
    <lineage>
        <taxon>Eukaryota</taxon>
        <taxon>Fungi</taxon>
        <taxon>Fungi incertae sedis</taxon>
        <taxon>Mucoromycota</taxon>
        <taxon>Mucoromycotina</taxon>
        <taxon>Mucoromycetes</taxon>
        <taxon>Mucorales</taxon>
        <taxon>Cunninghamellaceae</taxon>
        <taxon>Hesseltinella</taxon>
    </lineage>
</organism>
<protein>
    <submittedName>
        <fullName evidence="2">Uncharacterized protein</fullName>
    </submittedName>
</protein>
<gene>
    <name evidence="2" type="ORF">DM01DRAFT_1334627</name>
</gene>
<dbReference type="Proteomes" id="UP000242146">
    <property type="component" value="Unassembled WGS sequence"/>
</dbReference>
<keyword evidence="3" id="KW-1185">Reference proteome</keyword>
<sequence>MMIPLLCFLALFSTLSLALPVQKVFDSAASDEIDLTPYVISSSHINSYMLSNSLTDYYESIVDQVMESSMTDIIRSAPHSYKLFYPDHVTDCKASVCPFMHALSDHLNLMKSNLVASVRPLVDANLPTLPLKMTPAKANSKNVDFVKVATQLSEALNVLNQRMALHLGLIINANEAADIIIRQSVPLPNSEQPSENDTKATKAMTEWLHLWLMEIEGVFYSQFDERIQDITQSILEDVLIEE</sequence>
<proteinExistence type="predicted"/>
<comment type="caution">
    <text evidence="2">The sequence shown here is derived from an EMBL/GenBank/DDBJ whole genome shotgun (WGS) entry which is preliminary data.</text>
</comment>
<feature type="signal peptide" evidence="1">
    <location>
        <begin position="1"/>
        <end position="18"/>
    </location>
</feature>
<name>A0A1X2GMD9_9FUNG</name>
<evidence type="ECO:0000313" key="2">
    <source>
        <dbReference type="EMBL" id="ORX57071.1"/>
    </source>
</evidence>
<dbReference type="STRING" id="101127.A0A1X2GMD9"/>
<evidence type="ECO:0000313" key="3">
    <source>
        <dbReference type="Proteomes" id="UP000242146"/>
    </source>
</evidence>
<keyword evidence="1" id="KW-0732">Signal</keyword>
<dbReference type="OrthoDB" id="2246061at2759"/>
<evidence type="ECO:0000256" key="1">
    <source>
        <dbReference type="SAM" id="SignalP"/>
    </source>
</evidence>
<reference evidence="2 3" key="1">
    <citation type="submission" date="2016-07" db="EMBL/GenBank/DDBJ databases">
        <title>Pervasive Adenine N6-methylation of Active Genes in Fungi.</title>
        <authorList>
            <consortium name="DOE Joint Genome Institute"/>
            <person name="Mondo S.J."/>
            <person name="Dannebaum R.O."/>
            <person name="Kuo R.C."/>
            <person name="Labutti K."/>
            <person name="Haridas S."/>
            <person name="Kuo A."/>
            <person name="Salamov A."/>
            <person name="Ahrendt S.R."/>
            <person name="Lipzen A."/>
            <person name="Sullivan W."/>
            <person name="Andreopoulos W.B."/>
            <person name="Clum A."/>
            <person name="Lindquist E."/>
            <person name="Daum C."/>
            <person name="Ramamoorthy G.K."/>
            <person name="Gryganskyi A."/>
            <person name="Culley D."/>
            <person name="Magnuson J.K."/>
            <person name="James T.Y."/>
            <person name="O'Malley M.A."/>
            <person name="Stajich J.E."/>
            <person name="Spatafora J.W."/>
            <person name="Visel A."/>
            <person name="Grigoriev I.V."/>
        </authorList>
    </citation>
    <scope>NUCLEOTIDE SEQUENCE [LARGE SCALE GENOMIC DNA]</scope>
    <source>
        <strain evidence="2 3">NRRL 3301</strain>
    </source>
</reference>
<dbReference type="EMBL" id="MCGT01000009">
    <property type="protein sequence ID" value="ORX57071.1"/>
    <property type="molecule type" value="Genomic_DNA"/>
</dbReference>
<accession>A0A1X2GMD9</accession>